<evidence type="ECO:0000256" key="4">
    <source>
        <dbReference type="ARBA" id="ARBA00022827"/>
    </source>
</evidence>
<evidence type="ECO:0000256" key="3">
    <source>
        <dbReference type="ARBA" id="ARBA00022630"/>
    </source>
</evidence>
<dbReference type="InterPro" id="IPR036318">
    <property type="entry name" value="FAD-bd_PCMH-like_sf"/>
</dbReference>
<feature type="domain" description="FAD-binding PCMH-type" evidence="6">
    <location>
        <begin position="35"/>
        <end position="213"/>
    </location>
</feature>
<gene>
    <name evidence="7" type="ORF">EPUS_04155</name>
</gene>
<dbReference type="EMBL" id="KE720769">
    <property type="protein sequence ID" value="ERF76298.1"/>
    <property type="molecule type" value="Genomic_DNA"/>
</dbReference>
<keyword evidence="8" id="KW-1185">Reference proteome</keyword>
<accession>U1GV02</accession>
<dbReference type="InterPro" id="IPR016169">
    <property type="entry name" value="FAD-bd_PCMH_sub2"/>
</dbReference>
<dbReference type="SUPFAM" id="SSF56176">
    <property type="entry name" value="FAD-binding/transporter-associated domain-like"/>
    <property type="match status" value="1"/>
</dbReference>
<keyword evidence="5" id="KW-0560">Oxidoreductase</keyword>
<dbReference type="OrthoDB" id="415825at2759"/>
<dbReference type="PANTHER" id="PTHR42973:SF39">
    <property type="entry name" value="FAD-BINDING PCMH-TYPE DOMAIN-CONTAINING PROTEIN"/>
    <property type="match status" value="1"/>
</dbReference>
<comment type="similarity">
    <text evidence="2">Belongs to the oxygen-dependent FAD-linked oxidoreductase family.</text>
</comment>
<dbReference type="GO" id="GO:0071949">
    <property type="term" value="F:FAD binding"/>
    <property type="evidence" value="ECO:0007669"/>
    <property type="project" value="InterPro"/>
</dbReference>
<evidence type="ECO:0000259" key="6">
    <source>
        <dbReference type="PROSITE" id="PS51387"/>
    </source>
</evidence>
<dbReference type="InterPro" id="IPR050416">
    <property type="entry name" value="FAD-linked_Oxidoreductase"/>
</dbReference>
<dbReference type="Gene3D" id="3.30.465.10">
    <property type="match status" value="2"/>
</dbReference>
<dbReference type="InterPro" id="IPR016166">
    <property type="entry name" value="FAD-bd_PCMH"/>
</dbReference>
<dbReference type="Pfam" id="PF01565">
    <property type="entry name" value="FAD_binding_4"/>
    <property type="match status" value="1"/>
</dbReference>
<dbReference type="Proteomes" id="UP000019373">
    <property type="component" value="Unassembled WGS sequence"/>
</dbReference>
<evidence type="ECO:0000313" key="7">
    <source>
        <dbReference type="EMBL" id="ERF76298.1"/>
    </source>
</evidence>
<keyword evidence="3" id="KW-0285">Flavoprotein</keyword>
<dbReference type="RefSeq" id="XP_007786339.1">
    <property type="nucleotide sequence ID" value="XM_007788149.1"/>
</dbReference>
<dbReference type="GO" id="GO:0016491">
    <property type="term" value="F:oxidoreductase activity"/>
    <property type="evidence" value="ECO:0007669"/>
    <property type="project" value="UniProtKB-KW"/>
</dbReference>
<dbReference type="PROSITE" id="PS51387">
    <property type="entry name" value="FAD_PCMH"/>
    <property type="match status" value="1"/>
</dbReference>
<reference evidence="8" key="1">
    <citation type="journal article" date="2014" name="BMC Genomics">
        <title>Genome characteristics reveal the impact of lichenization on lichen-forming fungus Endocarpon pusillum Hedwig (Verrucariales, Ascomycota).</title>
        <authorList>
            <person name="Wang Y.-Y."/>
            <person name="Liu B."/>
            <person name="Zhang X.-Y."/>
            <person name="Zhou Q.-M."/>
            <person name="Zhang T."/>
            <person name="Li H."/>
            <person name="Yu Y.-F."/>
            <person name="Zhang X.-L."/>
            <person name="Hao X.-Y."/>
            <person name="Wang M."/>
            <person name="Wang L."/>
            <person name="Wei J.-C."/>
        </authorList>
    </citation>
    <scope>NUCLEOTIDE SEQUENCE [LARGE SCALE GENOMIC DNA]</scope>
    <source>
        <strain evidence="8">Z07020 / HMAS-L-300199</strain>
    </source>
</reference>
<evidence type="ECO:0000256" key="2">
    <source>
        <dbReference type="ARBA" id="ARBA00005466"/>
    </source>
</evidence>
<organism evidence="7 8">
    <name type="scientific">Endocarpon pusillum (strain Z07020 / HMAS-L-300199)</name>
    <name type="common">Lichen-forming fungus</name>
    <dbReference type="NCBI Taxonomy" id="1263415"/>
    <lineage>
        <taxon>Eukaryota</taxon>
        <taxon>Fungi</taxon>
        <taxon>Dikarya</taxon>
        <taxon>Ascomycota</taxon>
        <taxon>Pezizomycotina</taxon>
        <taxon>Eurotiomycetes</taxon>
        <taxon>Chaetothyriomycetidae</taxon>
        <taxon>Verrucariales</taxon>
        <taxon>Verrucariaceae</taxon>
        <taxon>Endocarpon</taxon>
    </lineage>
</organism>
<proteinExistence type="inferred from homology"/>
<dbReference type="PANTHER" id="PTHR42973">
    <property type="entry name" value="BINDING OXIDOREDUCTASE, PUTATIVE (AFU_ORTHOLOGUE AFUA_1G17690)-RELATED"/>
    <property type="match status" value="1"/>
</dbReference>
<comment type="cofactor">
    <cofactor evidence="1">
        <name>FAD</name>
        <dbReference type="ChEBI" id="CHEBI:57692"/>
    </cofactor>
</comment>
<evidence type="ECO:0000256" key="5">
    <source>
        <dbReference type="ARBA" id="ARBA00023002"/>
    </source>
</evidence>
<protein>
    <recommendedName>
        <fullName evidence="6">FAD-binding PCMH-type domain-containing protein</fullName>
    </recommendedName>
</protein>
<keyword evidence="4" id="KW-0274">FAD</keyword>
<dbReference type="HOGENOM" id="CLU_040056_0_0_1"/>
<evidence type="ECO:0000256" key="1">
    <source>
        <dbReference type="ARBA" id="ARBA00001974"/>
    </source>
</evidence>
<dbReference type="GeneID" id="19239188"/>
<evidence type="ECO:0000313" key="8">
    <source>
        <dbReference type="Proteomes" id="UP000019373"/>
    </source>
</evidence>
<dbReference type="OMA" id="QWVPFSK"/>
<sequence length="514" mass="59097">MATITGVTGNQYIRGTEEYEDRKYQYATSSYEKERRMDPQLIIYPHNKNDIALALKYANSKKIAVAIRTGGHQYSGASSTHGANIQLDLNKTFRADEDRRFFEKDGQAFVRTSVSWSLGSFNAYLKKHEVFVPHGQCVHVHLGGHVQTGGYGQLGRSFGLFGDHVVSLEVVDHAGNFREVTKKSDPDLFYAILGGSPGNLCVITHFTITVHRDRDYQGSRGVKSIYWYNRKTLENLLDILVEMSDNENFPRNYDYCVSVLSSSCKLLDVFPEIDGKMREEHPELYGDDDIPFWPRMIVVYAQWVPFSKTDVPDMRWFDRIRKDSLFHLKSREKSMSELTGDWIFRNVREFDHPYIKRTHVTNSRTLGADGWAKWVAGRIDAIVKPDDNECWLSAQLQCFGGRNSKFFTNRDNGTAFSWRDSSVCCTLDCFYEGDKAKKTAEEWHRINDTEGIGPNGKFSKQDKRVLWGSYGSLDLDASWSHYYEDRDKYERLRKARRLADPNGVLTPNTFSVGR</sequence>
<dbReference type="InterPro" id="IPR006094">
    <property type="entry name" value="Oxid_FAD_bind_N"/>
</dbReference>
<dbReference type="Gene3D" id="3.40.462.20">
    <property type="match status" value="1"/>
</dbReference>
<dbReference type="AlphaFoldDB" id="U1GV02"/>
<name>U1GV02_ENDPU</name>
<dbReference type="eggNOG" id="ENOG502QUMR">
    <property type="taxonomic scope" value="Eukaryota"/>
</dbReference>